<reference evidence="8" key="2">
    <citation type="journal article" date="2011" name="Stand. Genomic Sci.">
        <title>Complete genome sequence of Weeksella virosa type strain (9751T).</title>
        <authorList>
            <person name="Lang E."/>
            <person name="Teshima H."/>
            <person name="Lucas S."/>
            <person name="Lapidus A."/>
            <person name="Hammon N."/>
            <person name="Deshpande S."/>
            <person name="Nolan M."/>
            <person name="Cheng J."/>
            <person name="Pitluck S."/>
            <person name="Liolios K."/>
            <person name="Pagani I."/>
            <person name="Mikhailova N."/>
            <person name="Ivanova N."/>
            <person name="Mavromatis K."/>
            <person name="Pati A."/>
            <person name="Tapia R."/>
            <person name="Han C."/>
            <person name="Goodwin L."/>
            <person name="Chen A."/>
            <person name="Palaniappan K."/>
            <person name="Land M."/>
            <person name="Hauser L."/>
            <person name="Chang Y."/>
            <person name="Jeffries C."/>
            <person name="Brambilla E."/>
            <person name="Kopitz M."/>
            <person name="Rohde M."/>
            <person name="Goker M."/>
            <person name="Tindall B."/>
            <person name="Detter J."/>
            <person name="Woyke T."/>
            <person name="Bristow J."/>
            <person name="Eisen J."/>
            <person name="Markowitz V."/>
            <person name="Hugenholtz P."/>
            <person name="Klenk H."/>
            <person name="Kyrpides N."/>
        </authorList>
    </citation>
    <scope>NUCLEOTIDE SEQUENCE [LARGE SCALE GENOMIC DNA]</scope>
    <source>
        <strain evidence="8">ATCC 43766 / DSM 16922 / JCM 21250 / NBRC 16016 / NCTC 11634 / CL345/78</strain>
    </source>
</reference>
<evidence type="ECO:0000256" key="4">
    <source>
        <dbReference type="ARBA" id="ARBA00023136"/>
    </source>
</evidence>
<dbReference type="eggNOG" id="COG3339">
    <property type="taxonomic scope" value="Bacteria"/>
</dbReference>
<dbReference type="RefSeq" id="WP_013599094.1">
    <property type="nucleotide sequence ID" value="NC_015144.1"/>
</dbReference>
<keyword evidence="2 5" id="KW-0812">Transmembrane</keyword>
<organism evidence="7 8">
    <name type="scientific">Weeksella virosa (strain ATCC 43766 / DSM 16922 / JCM 21250 / CCUG 30538 / CDC 9751 / IAM 14551 / NBRC 16016 / NCTC 11634 / CL345/78)</name>
    <dbReference type="NCBI Taxonomy" id="865938"/>
    <lineage>
        <taxon>Bacteria</taxon>
        <taxon>Pseudomonadati</taxon>
        <taxon>Bacteroidota</taxon>
        <taxon>Flavobacteriia</taxon>
        <taxon>Flavobacteriales</taxon>
        <taxon>Weeksellaceae</taxon>
        <taxon>Weeksella</taxon>
    </lineage>
</organism>
<comment type="subcellular location">
    <subcellularLocation>
        <location evidence="1">Endomembrane system</location>
        <topology evidence="1">Multi-pass membrane protein</topology>
    </subcellularLocation>
</comment>
<dbReference type="InterPro" id="IPR010652">
    <property type="entry name" value="DUF1232"/>
</dbReference>
<dbReference type="KEGG" id="wvi:Weevi_2030"/>
<name>F0P1Q9_WEEVC</name>
<dbReference type="STRING" id="865938.Weevi_2030"/>
<keyword evidence="3 5" id="KW-1133">Transmembrane helix</keyword>
<evidence type="ECO:0000256" key="5">
    <source>
        <dbReference type="SAM" id="Phobius"/>
    </source>
</evidence>
<dbReference type="EMBL" id="CP002455">
    <property type="protein sequence ID" value="ADX68706.1"/>
    <property type="molecule type" value="Genomic_DNA"/>
</dbReference>
<keyword evidence="4 5" id="KW-0472">Membrane</keyword>
<keyword evidence="8" id="KW-1185">Reference proteome</keyword>
<dbReference type="Pfam" id="PF06803">
    <property type="entry name" value="DUF1232"/>
    <property type="match status" value="1"/>
</dbReference>
<dbReference type="AlphaFoldDB" id="F0P1Q9"/>
<accession>F0P1Q9</accession>
<evidence type="ECO:0000259" key="6">
    <source>
        <dbReference type="Pfam" id="PF06803"/>
    </source>
</evidence>
<evidence type="ECO:0000256" key="3">
    <source>
        <dbReference type="ARBA" id="ARBA00022989"/>
    </source>
</evidence>
<feature type="transmembrane region" description="Helical" evidence="5">
    <location>
        <begin position="45"/>
        <end position="63"/>
    </location>
</feature>
<proteinExistence type="predicted"/>
<dbReference type="HOGENOM" id="CLU_110199_3_1_10"/>
<evidence type="ECO:0000256" key="2">
    <source>
        <dbReference type="ARBA" id="ARBA00022692"/>
    </source>
</evidence>
<gene>
    <name evidence="7" type="ordered locus">Weevi_2030</name>
</gene>
<dbReference type="Proteomes" id="UP000008641">
    <property type="component" value="Chromosome"/>
</dbReference>
<dbReference type="GO" id="GO:0012505">
    <property type="term" value="C:endomembrane system"/>
    <property type="evidence" value="ECO:0007669"/>
    <property type="project" value="UniProtKB-SubCell"/>
</dbReference>
<protein>
    <recommendedName>
        <fullName evidence="6">DUF1232 domain-containing protein</fullName>
    </recommendedName>
</protein>
<reference evidence="7 8" key="1">
    <citation type="journal article" date="2011" name="Stand. Genomic Sci.">
        <title>Complete genome sequence of Weeksella virosa type strain (9751).</title>
        <authorList>
            <person name="Lang E."/>
            <person name="Teshima H."/>
            <person name="Lucas S."/>
            <person name="Lapidus A."/>
            <person name="Hammon N."/>
            <person name="Deshpande S."/>
            <person name="Nolan M."/>
            <person name="Cheng J.F."/>
            <person name="Pitluck S."/>
            <person name="Liolios K."/>
            <person name="Pagani I."/>
            <person name="Mikhailova N."/>
            <person name="Ivanova N."/>
            <person name="Mavromatis K."/>
            <person name="Pati A."/>
            <person name="Tapia R."/>
            <person name="Han C."/>
            <person name="Goodwin L."/>
            <person name="Chen A."/>
            <person name="Palaniappan K."/>
            <person name="Land M."/>
            <person name="Hauser L."/>
            <person name="Chang Y.J."/>
            <person name="Jeffries C.D."/>
            <person name="Brambilla E.M."/>
            <person name="Kopitz M."/>
            <person name="Rohde M."/>
            <person name="Goker M."/>
            <person name="Tindall B.J."/>
            <person name="Detter J.C."/>
            <person name="Woyke T."/>
            <person name="Bristow J."/>
            <person name="Eisen J.A."/>
            <person name="Markowitz V."/>
            <person name="Hugenholtz P."/>
            <person name="Klenk H.P."/>
            <person name="Kyrpides N.C."/>
        </authorList>
    </citation>
    <scope>NUCLEOTIDE SEQUENCE [LARGE SCALE GENOMIC DNA]</scope>
    <source>
        <strain evidence="8">ATCC 43766 / DSM 16922 / JCM 21250 / NBRC 16016 / NCTC 11634 / CL345/78</strain>
    </source>
</reference>
<sequence>MNKKRFFRLAGAAAAKAQQDKTFTTKVKTTFRMLNDIVRGTYKPTWKNIILPFLAFIYILSPLDFIPSFMFGPIGLIDDFGILMFGLKFLNKEIEKYLAWEILQPKYSYVEDAKIID</sequence>
<evidence type="ECO:0000313" key="7">
    <source>
        <dbReference type="EMBL" id="ADX68706.1"/>
    </source>
</evidence>
<dbReference type="OrthoDB" id="9800034at2"/>
<evidence type="ECO:0000256" key="1">
    <source>
        <dbReference type="ARBA" id="ARBA00004127"/>
    </source>
</evidence>
<feature type="domain" description="DUF1232" evidence="6">
    <location>
        <begin position="50"/>
        <end position="85"/>
    </location>
</feature>
<evidence type="ECO:0000313" key="8">
    <source>
        <dbReference type="Proteomes" id="UP000008641"/>
    </source>
</evidence>